<sequence length="409" mass="47975">MSLIAEERRRLAEAEKSPAEHHSLNKYPWQDKRLAGLRWAALSGREKEQQRRQRNDRLLACPTCMPARNPYRHRGQLSLFRWHPANLRQYILQAGCREVRGYDCERKRLNHAIWPYPTPRPSMCEVWRFNLTTLLCQTESRQSLALVGLHLRMLWSAIRWTEVAEDPISDLLNPGEKEEFMPAMVDSRGIVFQRRNFEVTNGHCLRRVLEIEPLDRFWLRANFLVRVINYKRVEHSLDLVSVAQSVKNARGLDDPALSKTRDMLRAEKGNLSSPNAAGPKKRGRPKAKNKKRVYGEDAFMDSDDEDWQPTTYMNTILEEKNRVEKRGRPRKHPRSRFSTDESSLSETDTEDAMSSLEEELQRNGRNGKINKMQEELDEFIRHNPYEYLNDLDPILAEQMRDNKFIISGH</sequence>
<dbReference type="EMBL" id="JBJKFK010001974">
    <property type="protein sequence ID" value="KAL3311879.1"/>
    <property type="molecule type" value="Genomic_DNA"/>
</dbReference>
<protein>
    <submittedName>
        <fullName evidence="2">Uncharacterized protein</fullName>
    </submittedName>
</protein>
<feature type="region of interest" description="Disordered" evidence="1">
    <location>
        <begin position="1"/>
        <end position="24"/>
    </location>
</feature>
<evidence type="ECO:0000313" key="3">
    <source>
        <dbReference type="Proteomes" id="UP001626550"/>
    </source>
</evidence>
<dbReference type="Proteomes" id="UP001626550">
    <property type="component" value="Unassembled WGS sequence"/>
</dbReference>
<feature type="non-terminal residue" evidence="2">
    <location>
        <position position="409"/>
    </location>
</feature>
<comment type="caution">
    <text evidence="2">The sequence shown here is derived from an EMBL/GenBank/DDBJ whole genome shotgun (WGS) entry which is preliminary data.</text>
</comment>
<dbReference type="AlphaFoldDB" id="A0ABD2PWS0"/>
<feature type="region of interest" description="Disordered" evidence="1">
    <location>
        <begin position="319"/>
        <end position="365"/>
    </location>
</feature>
<dbReference type="InterPro" id="IPR038028">
    <property type="entry name" value="BPTF"/>
</dbReference>
<accession>A0ABD2PWS0</accession>
<feature type="region of interest" description="Disordered" evidence="1">
    <location>
        <begin position="266"/>
        <end position="297"/>
    </location>
</feature>
<dbReference type="PANTHER" id="PTHR45975:SF2">
    <property type="entry name" value="NUCLEOSOME-REMODELING FACTOR SUBUNIT BPTF"/>
    <property type="match status" value="1"/>
</dbReference>
<reference evidence="2 3" key="1">
    <citation type="submission" date="2024-11" db="EMBL/GenBank/DDBJ databases">
        <title>Adaptive evolution of stress response genes in parasites aligns with host niche diversity.</title>
        <authorList>
            <person name="Hahn C."/>
            <person name="Resl P."/>
        </authorList>
    </citation>
    <scope>NUCLEOTIDE SEQUENCE [LARGE SCALE GENOMIC DNA]</scope>
    <source>
        <strain evidence="2">EGGRZ-B1_66</strain>
        <tissue evidence="2">Body</tissue>
    </source>
</reference>
<evidence type="ECO:0000256" key="1">
    <source>
        <dbReference type="SAM" id="MobiDB-lite"/>
    </source>
</evidence>
<organism evidence="2 3">
    <name type="scientific">Cichlidogyrus casuarinus</name>
    <dbReference type="NCBI Taxonomy" id="1844966"/>
    <lineage>
        <taxon>Eukaryota</taxon>
        <taxon>Metazoa</taxon>
        <taxon>Spiralia</taxon>
        <taxon>Lophotrochozoa</taxon>
        <taxon>Platyhelminthes</taxon>
        <taxon>Monogenea</taxon>
        <taxon>Monopisthocotylea</taxon>
        <taxon>Dactylogyridea</taxon>
        <taxon>Ancyrocephalidae</taxon>
        <taxon>Cichlidogyrus</taxon>
    </lineage>
</organism>
<keyword evidence="3" id="KW-1185">Reference proteome</keyword>
<evidence type="ECO:0000313" key="2">
    <source>
        <dbReference type="EMBL" id="KAL3311879.1"/>
    </source>
</evidence>
<name>A0ABD2PWS0_9PLAT</name>
<proteinExistence type="predicted"/>
<dbReference type="PANTHER" id="PTHR45975">
    <property type="entry name" value="NUCLEOSOME-REMODELING FACTOR SUBUNIT BPTF"/>
    <property type="match status" value="1"/>
</dbReference>
<feature type="compositionally biased region" description="Basic residues" evidence="1">
    <location>
        <begin position="279"/>
        <end position="292"/>
    </location>
</feature>
<gene>
    <name evidence="2" type="ORF">Ciccas_009537</name>
</gene>